<dbReference type="AlphaFoldDB" id="A0A5B7H4D9"/>
<proteinExistence type="predicted"/>
<evidence type="ECO:0000313" key="3">
    <source>
        <dbReference type="Proteomes" id="UP000324222"/>
    </source>
</evidence>
<name>A0A5B7H4D9_PORTR</name>
<keyword evidence="3" id="KW-1185">Reference proteome</keyword>
<gene>
    <name evidence="2" type="ORF">E2C01_058318</name>
</gene>
<evidence type="ECO:0000313" key="2">
    <source>
        <dbReference type="EMBL" id="MPC64207.1"/>
    </source>
</evidence>
<dbReference type="EMBL" id="VSRR010021776">
    <property type="protein sequence ID" value="MPC64207.1"/>
    <property type="molecule type" value="Genomic_DNA"/>
</dbReference>
<comment type="caution">
    <text evidence="2">The sequence shown here is derived from an EMBL/GenBank/DDBJ whole genome shotgun (WGS) entry which is preliminary data.</text>
</comment>
<accession>A0A5B7H4D9</accession>
<sequence length="128" mass="13792">MQHTSHTSHAHPRTPHALARPLSSPGGVTRGGMLPSAPHTTSVPPYPTILPGNHEILVVDPGRNGEKYTLRVTNSLPISNPQGMAGWEGVVELEDTLGHNLGELHRGILGMGRDISKKVSNRVIEMMM</sequence>
<reference evidence="2 3" key="1">
    <citation type="submission" date="2019-05" db="EMBL/GenBank/DDBJ databases">
        <title>Another draft genome of Portunus trituberculatus and its Hox gene families provides insights of decapod evolution.</title>
        <authorList>
            <person name="Jeong J.-H."/>
            <person name="Song I."/>
            <person name="Kim S."/>
            <person name="Choi T."/>
            <person name="Kim D."/>
            <person name="Ryu S."/>
            <person name="Kim W."/>
        </authorList>
    </citation>
    <scope>NUCLEOTIDE SEQUENCE [LARGE SCALE GENOMIC DNA]</scope>
    <source>
        <tissue evidence="2">Muscle</tissue>
    </source>
</reference>
<dbReference type="Proteomes" id="UP000324222">
    <property type="component" value="Unassembled WGS sequence"/>
</dbReference>
<evidence type="ECO:0000256" key="1">
    <source>
        <dbReference type="SAM" id="MobiDB-lite"/>
    </source>
</evidence>
<feature type="compositionally biased region" description="Basic residues" evidence="1">
    <location>
        <begin position="1"/>
        <end position="14"/>
    </location>
</feature>
<organism evidence="2 3">
    <name type="scientific">Portunus trituberculatus</name>
    <name type="common">Swimming crab</name>
    <name type="synonym">Neptunus trituberculatus</name>
    <dbReference type="NCBI Taxonomy" id="210409"/>
    <lineage>
        <taxon>Eukaryota</taxon>
        <taxon>Metazoa</taxon>
        <taxon>Ecdysozoa</taxon>
        <taxon>Arthropoda</taxon>
        <taxon>Crustacea</taxon>
        <taxon>Multicrustacea</taxon>
        <taxon>Malacostraca</taxon>
        <taxon>Eumalacostraca</taxon>
        <taxon>Eucarida</taxon>
        <taxon>Decapoda</taxon>
        <taxon>Pleocyemata</taxon>
        <taxon>Brachyura</taxon>
        <taxon>Eubrachyura</taxon>
        <taxon>Portunoidea</taxon>
        <taxon>Portunidae</taxon>
        <taxon>Portuninae</taxon>
        <taxon>Portunus</taxon>
    </lineage>
</organism>
<feature type="region of interest" description="Disordered" evidence="1">
    <location>
        <begin position="1"/>
        <end position="48"/>
    </location>
</feature>
<protein>
    <submittedName>
        <fullName evidence="2">Uncharacterized protein</fullName>
    </submittedName>
</protein>